<dbReference type="SUPFAM" id="SSF49854">
    <property type="entry name" value="Spermadhesin, CUB domain"/>
    <property type="match status" value="1"/>
</dbReference>
<dbReference type="Gene3D" id="2.60.120.290">
    <property type="entry name" value="Spermadhesin, CUB domain"/>
    <property type="match status" value="1"/>
</dbReference>
<dbReference type="EMBL" id="PZQS01000007">
    <property type="protein sequence ID" value="PVD27061.1"/>
    <property type="molecule type" value="Genomic_DNA"/>
</dbReference>
<dbReference type="InterPro" id="IPR000859">
    <property type="entry name" value="CUB_dom"/>
</dbReference>
<keyword evidence="5" id="KW-1185">Reference proteome</keyword>
<reference evidence="4 5" key="1">
    <citation type="submission" date="2018-04" db="EMBL/GenBank/DDBJ databases">
        <title>The genome of golden apple snail Pomacea canaliculata provides insight into stress tolerance and invasive adaptation.</title>
        <authorList>
            <person name="Liu C."/>
            <person name="Liu B."/>
            <person name="Ren Y."/>
            <person name="Zhang Y."/>
            <person name="Wang H."/>
            <person name="Li S."/>
            <person name="Jiang F."/>
            <person name="Yin L."/>
            <person name="Zhang G."/>
            <person name="Qian W."/>
            <person name="Fan W."/>
        </authorList>
    </citation>
    <scope>NUCLEOTIDE SEQUENCE [LARGE SCALE GENOMIC DNA]</scope>
    <source>
        <strain evidence="4">SZHN2017</strain>
        <tissue evidence="4">Muscle</tissue>
    </source>
</reference>
<evidence type="ECO:0000256" key="1">
    <source>
        <dbReference type="ARBA" id="ARBA00023157"/>
    </source>
</evidence>
<protein>
    <recommendedName>
        <fullName evidence="3">CUB domain-containing protein</fullName>
    </recommendedName>
</protein>
<dbReference type="InterPro" id="IPR035914">
    <property type="entry name" value="Sperma_CUB_dom_sf"/>
</dbReference>
<name>A0A2T7P0W2_POMCA</name>
<accession>A0A2T7P0W2</accession>
<evidence type="ECO:0000259" key="3">
    <source>
        <dbReference type="PROSITE" id="PS01180"/>
    </source>
</evidence>
<feature type="domain" description="CUB" evidence="3">
    <location>
        <begin position="11"/>
        <end position="86"/>
    </location>
</feature>
<sequence length="86" mass="9625">MDVLLVAGESCGKKVIYKDVHSTVEMLTSPFYPVDYENNEDCQWVLTAVSPAQIVQIEAVATDIINWDGGDCEDYVAVYDGTKKRY</sequence>
<keyword evidence="1" id="KW-1015">Disulfide bond</keyword>
<dbReference type="PROSITE" id="PS01180">
    <property type="entry name" value="CUB"/>
    <property type="match status" value="1"/>
</dbReference>
<proteinExistence type="predicted"/>
<comment type="caution">
    <text evidence="2">Lacks conserved residue(s) required for the propagation of feature annotation.</text>
</comment>
<gene>
    <name evidence="4" type="ORF">C0Q70_12211</name>
</gene>
<evidence type="ECO:0000256" key="2">
    <source>
        <dbReference type="PROSITE-ProRule" id="PRU00059"/>
    </source>
</evidence>
<organism evidence="4 5">
    <name type="scientific">Pomacea canaliculata</name>
    <name type="common">Golden apple snail</name>
    <dbReference type="NCBI Taxonomy" id="400727"/>
    <lineage>
        <taxon>Eukaryota</taxon>
        <taxon>Metazoa</taxon>
        <taxon>Spiralia</taxon>
        <taxon>Lophotrochozoa</taxon>
        <taxon>Mollusca</taxon>
        <taxon>Gastropoda</taxon>
        <taxon>Caenogastropoda</taxon>
        <taxon>Architaenioglossa</taxon>
        <taxon>Ampullarioidea</taxon>
        <taxon>Ampullariidae</taxon>
        <taxon>Pomacea</taxon>
    </lineage>
</organism>
<dbReference type="Pfam" id="PF00431">
    <property type="entry name" value="CUB"/>
    <property type="match status" value="1"/>
</dbReference>
<dbReference type="AlphaFoldDB" id="A0A2T7P0W2"/>
<dbReference type="Proteomes" id="UP000245119">
    <property type="component" value="Linkage Group LG7"/>
</dbReference>
<evidence type="ECO:0000313" key="4">
    <source>
        <dbReference type="EMBL" id="PVD27061.1"/>
    </source>
</evidence>
<evidence type="ECO:0000313" key="5">
    <source>
        <dbReference type="Proteomes" id="UP000245119"/>
    </source>
</evidence>
<comment type="caution">
    <text evidence="4">The sequence shown here is derived from an EMBL/GenBank/DDBJ whole genome shotgun (WGS) entry which is preliminary data.</text>
</comment>
<dbReference type="CDD" id="cd00041">
    <property type="entry name" value="CUB"/>
    <property type="match status" value="1"/>
</dbReference>